<dbReference type="Gene3D" id="3.90.226.10">
    <property type="entry name" value="2-enoyl-CoA Hydratase, Chain A, domain 1"/>
    <property type="match status" value="1"/>
</dbReference>
<sequence>MAPLNLLLYPHSLVWSPDNQTIAFAADIYGNDDVFSLVLNSGAFTRHTTHSAPDIPTSFSADGSSLLFYTHRLTTEKQDFYSIASHSIGEQGNQLYQLNIESEVAQNILAAPVRSANWNGTNTLLLYNTPHKDQIYRKHQSSYAVPVIWQYDHKTNIHTQITEDKVAAENPIWNQAGTGFYYLSERSGNFNVWFRDLNSQQDTQMTEYANHPVRHLSASQSGDLFFSYQGELFRLDNTHSTPQKLSISIRHFTPKTTTQYETSYADGMVLFPENTDEGLLTSNGDIFAFDGMKQTAKNLTNSATEEKDPTYTADGYAVIYSALRDNQWGLYLGQSPLEEELLSEAPVVQEQPFLLIEGHDVTQAQFSPDGEQLAFIVDGRALHSINLDDYDIEQPLISNIDTSNATTSNQSAGKKLLNKLLDRKVGQNSIGTALIAPEMVSYKDNVNYTWSPDSKQIAVTITPDASSTEIVVLDSKGEEPMIRASQSGFNKSRPVWSSDNRILMWSTTEFGLKTADGQDWDESIVGVFTNRKAMRDHNDEIELPETQESLPFSRKSLEYRQAFQLPVSSQLIDYALTGDFLTVVANVIDPAGNDSTQVFEYNIRTQESTPLFSDLPPATSSRIVAEQSSVYLLAEGEIYWLNLDSLESESVAISLPIEYQNESRRLAAYQQLVKQTQDNFYRKDMGGVDWSSYRDHYKQFLPHINNDRDFAVLIKELLGELNASHTGAYGSSSYPMTYDETADLGIIFTNQVSGYNDNGLVVESILPGGPFDDDQLSISIGDRIIAINEHPVNTLSELASMLNNQAGKTIEVTLGRDEQHWYERVKPIDEYRSNELMAKRWEIKRRNDVSSTTDGKVGYVYLPDMSNDSYLHLRSEALGRFRNADALIIDVRFNGGGFLADTLIEFLTARAAANVTPLLGKPSSDAGSRSWLKPSLVLTNSYSYSEGSAFGQYYQDLKVGPIVGEPVPGTGTAVMDLTSSVEAVTDSV</sequence>
<dbReference type="SUPFAM" id="SSF50156">
    <property type="entry name" value="PDZ domain-like"/>
    <property type="match status" value="1"/>
</dbReference>
<reference evidence="8 9" key="1">
    <citation type="submission" date="2017-10" db="EMBL/GenBank/DDBJ databases">
        <authorList>
            <person name="Banno H."/>
            <person name="Chua N.-H."/>
        </authorList>
    </citation>
    <scope>NUCLEOTIDE SEQUENCE [LARGE SCALE GENOMIC DNA]</scope>
    <source>
        <strain evidence="8">Vibrio tapetis CECT4600</strain>
    </source>
</reference>
<dbReference type="InterPro" id="IPR036034">
    <property type="entry name" value="PDZ_sf"/>
</dbReference>
<gene>
    <name evidence="8" type="ORF">VTAP4600_A1148</name>
</gene>
<protein>
    <submittedName>
        <fullName evidence="8">Putative protease fused with TolB domain</fullName>
    </submittedName>
</protein>
<evidence type="ECO:0000256" key="1">
    <source>
        <dbReference type="ARBA" id="ARBA00004496"/>
    </source>
</evidence>
<dbReference type="RefSeq" id="WP_102521845.1">
    <property type="nucleotide sequence ID" value="NZ_LT960611.1"/>
</dbReference>
<dbReference type="InterPro" id="IPR029045">
    <property type="entry name" value="ClpP/crotonase-like_dom_sf"/>
</dbReference>
<dbReference type="CDD" id="cd07562">
    <property type="entry name" value="Peptidase_S41_TRI"/>
    <property type="match status" value="1"/>
</dbReference>
<dbReference type="InterPro" id="IPR001478">
    <property type="entry name" value="PDZ"/>
</dbReference>
<dbReference type="SUPFAM" id="SSF52096">
    <property type="entry name" value="ClpP/crotonase"/>
    <property type="match status" value="1"/>
</dbReference>
<dbReference type="AlphaFoldDB" id="A0A2N8ZB61"/>
<dbReference type="GO" id="GO:0005737">
    <property type="term" value="C:cytoplasm"/>
    <property type="evidence" value="ECO:0007669"/>
    <property type="project" value="UniProtKB-SubCell"/>
</dbReference>
<keyword evidence="6" id="KW-0720">Serine protease</keyword>
<dbReference type="PANTHER" id="PTHR43253">
    <property type="entry name" value="TRICORN PROTEASE HOMOLOG 2-RELATED"/>
    <property type="match status" value="1"/>
</dbReference>
<evidence type="ECO:0000256" key="5">
    <source>
        <dbReference type="ARBA" id="ARBA00022801"/>
    </source>
</evidence>
<dbReference type="Pfam" id="PF13180">
    <property type="entry name" value="PDZ_2"/>
    <property type="match status" value="1"/>
</dbReference>
<dbReference type="PANTHER" id="PTHR43253:SF1">
    <property type="entry name" value="TRICORN PROTEASE HOMOLOG 2-RELATED"/>
    <property type="match status" value="1"/>
</dbReference>
<feature type="domain" description="PDZ" evidence="7">
    <location>
        <begin position="733"/>
        <end position="818"/>
    </location>
</feature>
<dbReference type="OrthoDB" id="9758793at2"/>
<keyword evidence="9" id="KW-1185">Reference proteome</keyword>
<keyword evidence="5" id="KW-0378">Hydrolase</keyword>
<accession>A0A2N8ZB61</accession>
<name>A0A2N8ZB61_9VIBR</name>
<evidence type="ECO:0000256" key="6">
    <source>
        <dbReference type="ARBA" id="ARBA00022825"/>
    </source>
</evidence>
<dbReference type="Gene3D" id="2.120.10.60">
    <property type="entry name" value="Tricorn protease N-terminal domain"/>
    <property type="match status" value="1"/>
</dbReference>
<dbReference type="SUPFAM" id="SSF82171">
    <property type="entry name" value="DPP6 N-terminal domain-like"/>
    <property type="match status" value="1"/>
</dbReference>
<evidence type="ECO:0000256" key="4">
    <source>
        <dbReference type="ARBA" id="ARBA00022670"/>
    </source>
</evidence>
<dbReference type="Pfam" id="PF14684">
    <property type="entry name" value="Tricorn_C1"/>
    <property type="match status" value="1"/>
</dbReference>
<dbReference type="SMART" id="SM00228">
    <property type="entry name" value="PDZ"/>
    <property type="match status" value="1"/>
</dbReference>
<organism evidence="8 9">
    <name type="scientific">Vibrio tapetis subsp. tapetis</name>
    <dbReference type="NCBI Taxonomy" id="1671868"/>
    <lineage>
        <taxon>Bacteria</taxon>
        <taxon>Pseudomonadati</taxon>
        <taxon>Pseudomonadota</taxon>
        <taxon>Gammaproteobacteria</taxon>
        <taxon>Vibrionales</taxon>
        <taxon>Vibrionaceae</taxon>
        <taxon>Vibrio</taxon>
    </lineage>
</organism>
<dbReference type="Gene3D" id="2.120.10.30">
    <property type="entry name" value="TolB, C-terminal domain"/>
    <property type="match status" value="2"/>
</dbReference>
<comment type="similarity">
    <text evidence="2">Belongs to the peptidase S41B family.</text>
</comment>
<evidence type="ECO:0000259" key="7">
    <source>
        <dbReference type="PROSITE" id="PS50106"/>
    </source>
</evidence>
<dbReference type="InterPro" id="IPR028204">
    <property type="entry name" value="Tricorn_C1"/>
</dbReference>
<dbReference type="KEGG" id="vta:A1148"/>
<comment type="subcellular location">
    <subcellularLocation>
        <location evidence="1">Cytoplasm</location>
    </subcellularLocation>
</comment>
<evidence type="ECO:0000256" key="3">
    <source>
        <dbReference type="ARBA" id="ARBA00022490"/>
    </source>
</evidence>
<evidence type="ECO:0000313" key="8">
    <source>
        <dbReference type="EMBL" id="SON49127.1"/>
    </source>
</evidence>
<dbReference type="InterPro" id="IPR012393">
    <property type="entry name" value="Tricorn_protease"/>
</dbReference>
<evidence type="ECO:0000313" key="9">
    <source>
        <dbReference type="Proteomes" id="UP000235828"/>
    </source>
</evidence>
<dbReference type="Proteomes" id="UP000235828">
    <property type="component" value="Chromosome A"/>
</dbReference>
<dbReference type="Gene3D" id="3.30.750.44">
    <property type="match status" value="1"/>
</dbReference>
<dbReference type="InterPro" id="IPR005151">
    <property type="entry name" value="Tail-specific_protease"/>
</dbReference>
<dbReference type="GO" id="GO:0008236">
    <property type="term" value="F:serine-type peptidase activity"/>
    <property type="evidence" value="ECO:0007669"/>
    <property type="project" value="UniProtKB-KW"/>
</dbReference>
<dbReference type="GO" id="GO:0006508">
    <property type="term" value="P:proteolysis"/>
    <property type="evidence" value="ECO:0007669"/>
    <property type="project" value="UniProtKB-KW"/>
</dbReference>
<dbReference type="Pfam" id="PF26549">
    <property type="entry name" value="Tricorn_N"/>
    <property type="match status" value="1"/>
</dbReference>
<dbReference type="PROSITE" id="PS50106">
    <property type="entry name" value="PDZ"/>
    <property type="match status" value="1"/>
</dbReference>
<keyword evidence="3" id="KW-0963">Cytoplasm</keyword>
<dbReference type="EMBL" id="LT960611">
    <property type="protein sequence ID" value="SON49127.1"/>
    <property type="molecule type" value="Genomic_DNA"/>
</dbReference>
<dbReference type="SUPFAM" id="SSF50960">
    <property type="entry name" value="TolB, C-terminal domain"/>
    <property type="match status" value="1"/>
</dbReference>
<evidence type="ECO:0000256" key="2">
    <source>
        <dbReference type="ARBA" id="ARBA00008524"/>
    </source>
</evidence>
<dbReference type="InterPro" id="IPR011042">
    <property type="entry name" value="6-blade_b-propeller_TolB-like"/>
</dbReference>
<proteinExistence type="inferred from homology"/>
<dbReference type="Pfam" id="PF03572">
    <property type="entry name" value="Peptidase_S41"/>
    <property type="match status" value="1"/>
</dbReference>
<keyword evidence="4 8" id="KW-0645">Protease</keyword>
<dbReference type="Gene3D" id="2.30.42.10">
    <property type="match status" value="1"/>
</dbReference>